<sequence length="105" mass="11146">MLYASSIGIASPSQDLALRTASPPRLCPVCAHRQVVRDTVKVFLSPQSVAGDFPPHDSPLPSCHPDLPARKQIHQLELSSVVSPVCTRPDLVIISAVAVGRVVCA</sequence>
<dbReference type="Proteomes" id="UP001283361">
    <property type="component" value="Unassembled WGS sequence"/>
</dbReference>
<accession>A0AAE0XZI2</accession>
<dbReference type="EMBL" id="JAWDGP010007247">
    <property type="protein sequence ID" value="KAK3727263.1"/>
    <property type="molecule type" value="Genomic_DNA"/>
</dbReference>
<evidence type="ECO:0000313" key="2">
    <source>
        <dbReference type="Proteomes" id="UP001283361"/>
    </source>
</evidence>
<proteinExistence type="predicted"/>
<comment type="caution">
    <text evidence="1">The sequence shown here is derived from an EMBL/GenBank/DDBJ whole genome shotgun (WGS) entry which is preliminary data.</text>
</comment>
<gene>
    <name evidence="1" type="ORF">RRG08_049888</name>
</gene>
<keyword evidence="2" id="KW-1185">Reference proteome</keyword>
<dbReference type="AlphaFoldDB" id="A0AAE0XZI2"/>
<organism evidence="1 2">
    <name type="scientific">Elysia crispata</name>
    <name type="common">lettuce slug</name>
    <dbReference type="NCBI Taxonomy" id="231223"/>
    <lineage>
        <taxon>Eukaryota</taxon>
        <taxon>Metazoa</taxon>
        <taxon>Spiralia</taxon>
        <taxon>Lophotrochozoa</taxon>
        <taxon>Mollusca</taxon>
        <taxon>Gastropoda</taxon>
        <taxon>Heterobranchia</taxon>
        <taxon>Euthyneura</taxon>
        <taxon>Panpulmonata</taxon>
        <taxon>Sacoglossa</taxon>
        <taxon>Placobranchoidea</taxon>
        <taxon>Plakobranchidae</taxon>
        <taxon>Elysia</taxon>
    </lineage>
</organism>
<name>A0AAE0XZI2_9GAST</name>
<reference evidence="1" key="1">
    <citation type="journal article" date="2023" name="G3 (Bethesda)">
        <title>A reference genome for the long-term kleptoplast-retaining sea slug Elysia crispata morphotype clarki.</title>
        <authorList>
            <person name="Eastman K.E."/>
            <person name="Pendleton A.L."/>
            <person name="Shaikh M.A."/>
            <person name="Suttiyut T."/>
            <person name="Ogas R."/>
            <person name="Tomko P."/>
            <person name="Gavelis G."/>
            <person name="Widhalm J.R."/>
            <person name="Wisecaver J.H."/>
        </authorList>
    </citation>
    <scope>NUCLEOTIDE SEQUENCE</scope>
    <source>
        <strain evidence="1">ECLA1</strain>
    </source>
</reference>
<protein>
    <submittedName>
        <fullName evidence="1">Uncharacterized protein</fullName>
    </submittedName>
</protein>
<evidence type="ECO:0000313" key="1">
    <source>
        <dbReference type="EMBL" id="KAK3727263.1"/>
    </source>
</evidence>